<feature type="region of interest" description="Disordered" evidence="1">
    <location>
        <begin position="310"/>
        <end position="350"/>
    </location>
</feature>
<comment type="caution">
    <text evidence="3">The sequence shown here is derived from an EMBL/GenBank/DDBJ whole genome shotgun (WGS) entry which is preliminary data.</text>
</comment>
<name>A0A927MGJ6_9ACTN</name>
<keyword evidence="2" id="KW-0472">Membrane</keyword>
<proteinExistence type="predicted"/>
<dbReference type="EMBL" id="JADBEB010000001">
    <property type="protein sequence ID" value="MBE1491288.1"/>
    <property type="molecule type" value="Genomic_DNA"/>
</dbReference>
<dbReference type="AlphaFoldDB" id="A0A927MGJ6"/>
<keyword evidence="2" id="KW-0812">Transmembrane</keyword>
<evidence type="ECO:0000313" key="4">
    <source>
        <dbReference type="Proteomes" id="UP000649753"/>
    </source>
</evidence>
<feature type="transmembrane region" description="Helical" evidence="2">
    <location>
        <begin position="285"/>
        <end position="306"/>
    </location>
</feature>
<feature type="compositionally biased region" description="Low complexity" evidence="1">
    <location>
        <begin position="170"/>
        <end position="189"/>
    </location>
</feature>
<evidence type="ECO:0000313" key="3">
    <source>
        <dbReference type="EMBL" id="MBE1491288.1"/>
    </source>
</evidence>
<feature type="compositionally biased region" description="Low complexity" evidence="1">
    <location>
        <begin position="318"/>
        <end position="339"/>
    </location>
</feature>
<reference evidence="3" key="1">
    <citation type="submission" date="2020-10" db="EMBL/GenBank/DDBJ databases">
        <title>Sequencing the genomes of 1000 actinobacteria strains.</title>
        <authorList>
            <person name="Klenk H.-P."/>
        </authorList>
    </citation>
    <scope>NUCLEOTIDE SEQUENCE</scope>
    <source>
        <strain evidence="3">DSM 46832</strain>
    </source>
</reference>
<evidence type="ECO:0000256" key="1">
    <source>
        <dbReference type="SAM" id="MobiDB-lite"/>
    </source>
</evidence>
<dbReference type="Proteomes" id="UP000649753">
    <property type="component" value="Unassembled WGS sequence"/>
</dbReference>
<evidence type="ECO:0000256" key="2">
    <source>
        <dbReference type="SAM" id="Phobius"/>
    </source>
</evidence>
<keyword evidence="2" id="KW-1133">Transmembrane helix</keyword>
<dbReference type="RefSeq" id="WP_192770394.1">
    <property type="nucleotide sequence ID" value="NZ_JADBEB010000001.1"/>
</dbReference>
<keyword evidence="4" id="KW-1185">Reference proteome</keyword>
<feature type="region of interest" description="Disordered" evidence="1">
    <location>
        <begin position="112"/>
        <end position="261"/>
    </location>
</feature>
<feature type="compositionally biased region" description="Pro residues" evidence="1">
    <location>
        <begin position="143"/>
        <end position="156"/>
    </location>
</feature>
<organism evidence="3 4">
    <name type="scientific">Plantactinospora soyae</name>
    <dbReference type="NCBI Taxonomy" id="1544732"/>
    <lineage>
        <taxon>Bacteria</taxon>
        <taxon>Bacillati</taxon>
        <taxon>Actinomycetota</taxon>
        <taxon>Actinomycetes</taxon>
        <taxon>Micromonosporales</taxon>
        <taxon>Micromonosporaceae</taxon>
        <taxon>Plantactinospora</taxon>
    </lineage>
</organism>
<accession>A0A927MGJ6</accession>
<sequence length="509" mass="53358">MQPVGPYQFIEAISLCQVGSVWSAIDGQGNSYTVAVLDATVAGDQRWRDAFTGTAHGLAQPGAGGPRYAHADFAATAPWVAYASSDGPGAERLFAALGMECRPTQSELGGIESATVKTPVVGATPGADDDELATPTTRLTPGLTPPGPWQAGPPQPVTGEPVVGEPTSAPPHQVSVPPHQVSVPPHQSSGPPYQVSVPPDQTSAPPHQVSVPPHQSSGPPYQVSVPPHQISVPPDSISGPPQPLPEMPRPGVTSGIPDDQSSYDPLYSPVRHIVPSEPAPSRRRLWIGIAALVVLVLGVGGTIFALTQSGGNDPSPPVASASATSQPPAPLPTASALNPGLEPPRQGTWPAQWPKFGAGDGVRTLTDLDGLGFTVKVPRDWQCIPGGKADGFAKHYCGVSPGESPEIGGEVVVRNCPTPCGQDQQTSMRRAEEAWGLQWVGTGRYAAYAERSSLNIDGKERYVLIIVAYWRSGSEGVVDRQVVFRMTAPPDGANQLRRIANYIRDTVVF</sequence>
<gene>
    <name evidence="3" type="ORF">H4W31_006926</name>
</gene>
<protein>
    <submittedName>
        <fullName evidence="3">Uncharacterized protein</fullName>
    </submittedName>
</protein>